<evidence type="ECO:0000256" key="15">
    <source>
        <dbReference type="RuleBase" id="RU003780"/>
    </source>
</evidence>
<evidence type="ECO:0000256" key="2">
    <source>
        <dbReference type="ARBA" id="ARBA00004173"/>
    </source>
</evidence>
<evidence type="ECO:0000259" key="16">
    <source>
        <dbReference type="SMART" id="SM00986"/>
    </source>
</evidence>
<reference evidence="17 18" key="1">
    <citation type="submission" date="2024-05" db="EMBL/GenBank/DDBJ databases">
        <authorList>
            <person name="Wallberg A."/>
        </authorList>
    </citation>
    <scope>NUCLEOTIDE SEQUENCE [LARGE SCALE GENOMIC DNA]</scope>
</reference>
<keyword evidence="10" id="KW-0539">Nucleus</keyword>
<dbReference type="HAMAP" id="MF_00148">
    <property type="entry name" value="UDG"/>
    <property type="match status" value="1"/>
</dbReference>
<comment type="similarity">
    <text evidence="3 15">Belongs to the uracil-DNA glycosylase (UDG) superfamily. UNG family.</text>
</comment>
<keyword evidence="4" id="KW-0597">Phosphoprotein</keyword>
<dbReference type="InterPro" id="IPR018085">
    <property type="entry name" value="Ura-DNA_Glyclase_AS"/>
</dbReference>
<evidence type="ECO:0000256" key="14">
    <source>
        <dbReference type="PROSITE-ProRule" id="PRU10072"/>
    </source>
</evidence>
<dbReference type="PROSITE" id="PS00130">
    <property type="entry name" value="U_DNA_GLYCOSYLASE"/>
    <property type="match status" value="1"/>
</dbReference>
<evidence type="ECO:0000313" key="17">
    <source>
        <dbReference type="EMBL" id="CAL4112429.1"/>
    </source>
</evidence>
<evidence type="ECO:0000256" key="5">
    <source>
        <dbReference type="ARBA" id="ARBA00022763"/>
    </source>
</evidence>
<evidence type="ECO:0000256" key="4">
    <source>
        <dbReference type="ARBA" id="ARBA00022553"/>
    </source>
</evidence>
<feature type="active site" description="Proton acceptor" evidence="14">
    <location>
        <position position="168"/>
    </location>
</feature>
<keyword evidence="9 15" id="KW-0234">DNA repair</keyword>
<accession>A0AAV2R5F8</accession>
<comment type="catalytic activity">
    <reaction evidence="12">
        <text>a 2'-deoxyuridine in single-stranded DNA + H2O = a 2'-deoxyribose 5'-monophosphate in single-stranded DNA + uracil</text>
        <dbReference type="Rhea" id="RHEA:81459"/>
        <dbReference type="Rhea" id="RHEA-COMP:12847"/>
        <dbReference type="Rhea" id="RHEA-COMP:19684"/>
        <dbReference type="ChEBI" id="CHEBI:15377"/>
        <dbReference type="ChEBI" id="CHEBI:17568"/>
        <dbReference type="ChEBI" id="CHEBI:133902"/>
        <dbReference type="ChEBI" id="CHEBI:139095"/>
    </reaction>
    <physiologicalReaction direction="left-to-right" evidence="12">
        <dbReference type="Rhea" id="RHEA:81460"/>
    </physiologicalReaction>
</comment>
<evidence type="ECO:0000256" key="11">
    <source>
        <dbReference type="ARBA" id="ARBA00052069"/>
    </source>
</evidence>
<comment type="catalytic activity">
    <reaction evidence="11">
        <text>a 2'-deoxyuridine in double-stranded DNA + H2O = a 2'-deoxyribose 5'-monophosphate in double-stranded DNA + uracil</text>
        <dbReference type="Rhea" id="RHEA:81455"/>
        <dbReference type="Rhea" id="RHEA-COMP:14231"/>
        <dbReference type="Rhea" id="RHEA-COMP:17071"/>
        <dbReference type="ChEBI" id="CHEBI:15377"/>
        <dbReference type="ChEBI" id="CHEBI:17568"/>
        <dbReference type="ChEBI" id="CHEBI:133902"/>
        <dbReference type="ChEBI" id="CHEBI:139095"/>
    </reaction>
    <physiologicalReaction direction="left-to-right" evidence="11">
        <dbReference type="Rhea" id="RHEA:81456"/>
    </physiologicalReaction>
</comment>
<dbReference type="NCBIfam" id="TIGR00628">
    <property type="entry name" value="ung"/>
    <property type="match status" value="1"/>
</dbReference>
<proteinExistence type="inferred from homology"/>
<dbReference type="GO" id="GO:0097510">
    <property type="term" value="P:base-excision repair, AP site formation via deaminated base removal"/>
    <property type="evidence" value="ECO:0007669"/>
    <property type="project" value="TreeGrafter"/>
</dbReference>
<dbReference type="GO" id="GO:0004844">
    <property type="term" value="F:uracil DNA N-glycosylase activity"/>
    <property type="evidence" value="ECO:0007669"/>
    <property type="project" value="UniProtKB-UniRule"/>
</dbReference>
<evidence type="ECO:0000256" key="8">
    <source>
        <dbReference type="ARBA" id="ARBA00023128"/>
    </source>
</evidence>
<dbReference type="SUPFAM" id="SSF52141">
    <property type="entry name" value="Uracil-DNA glycosylase-like"/>
    <property type="match status" value="1"/>
</dbReference>
<name>A0AAV2R5F8_MEGNR</name>
<dbReference type="EMBL" id="CAXKWB010015008">
    <property type="protein sequence ID" value="CAL4112429.1"/>
    <property type="molecule type" value="Genomic_DNA"/>
</dbReference>
<dbReference type="FunFam" id="3.40.470.10:FF:000004">
    <property type="entry name" value="Uracil-DNA glycosylase"/>
    <property type="match status" value="1"/>
</dbReference>
<comment type="subcellular location">
    <subcellularLocation>
        <location evidence="2">Mitochondrion</location>
    </subcellularLocation>
    <subcellularLocation>
        <location evidence="1">Nucleus</location>
    </subcellularLocation>
</comment>
<dbReference type="Proteomes" id="UP001497623">
    <property type="component" value="Unassembled WGS sequence"/>
</dbReference>
<evidence type="ECO:0000256" key="1">
    <source>
        <dbReference type="ARBA" id="ARBA00004123"/>
    </source>
</evidence>
<keyword evidence="6 15" id="KW-0378">Hydrolase</keyword>
<dbReference type="EC" id="3.2.2.27" evidence="15"/>
<dbReference type="SMART" id="SM00987">
    <property type="entry name" value="UreE_C"/>
    <property type="match status" value="1"/>
</dbReference>
<dbReference type="NCBIfam" id="NF003591">
    <property type="entry name" value="PRK05254.1-4"/>
    <property type="match status" value="1"/>
</dbReference>
<keyword evidence="8" id="KW-0496">Mitochondrion</keyword>
<evidence type="ECO:0000256" key="7">
    <source>
        <dbReference type="ARBA" id="ARBA00022990"/>
    </source>
</evidence>
<evidence type="ECO:0000313" key="18">
    <source>
        <dbReference type="Proteomes" id="UP001497623"/>
    </source>
</evidence>
<evidence type="ECO:0000256" key="13">
    <source>
        <dbReference type="ARBA" id="ARBA00064140"/>
    </source>
</evidence>
<dbReference type="NCBIfam" id="NF003588">
    <property type="entry name" value="PRK05254.1-1"/>
    <property type="match status" value="1"/>
</dbReference>
<comment type="catalytic activity">
    <reaction evidence="15">
        <text>Hydrolyzes single-stranded DNA or mismatched double-stranded DNA and polynucleotides, releasing free uracil.</text>
        <dbReference type="EC" id="3.2.2.27"/>
    </reaction>
</comment>
<dbReference type="NCBIfam" id="NF003589">
    <property type="entry name" value="PRK05254.1-2"/>
    <property type="match status" value="1"/>
</dbReference>
<keyword evidence="5 15" id="KW-0227">DNA damage</keyword>
<comment type="function">
    <text evidence="15">Excises uracil residues from the DNA which can arise as a result of misincorporation of dUMP residues by DNA polymerase or due to deamination of cytosine.</text>
</comment>
<dbReference type="InterPro" id="IPR036895">
    <property type="entry name" value="Uracil-DNA_glycosylase-like_sf"/>
</dbReference>
<comment type="caution">
    <text evidence="17">The sequence shown here is derived from an EMBL/GenBank/DDBJ whole genome shotgun (WGS) entry which is preliminary data.</text>
</comment>
<dbReference type="CDD" id="cd10027">
    <property type="entry name" value="UDG-F1-like"/>
    <property type="match status" value="1"/>
</dbReference>
<organism evidence="17 18">
    <name type="scientific">Meganyctiphanes norvegica</name>
    <name type="common">Northern krill</name>
    <name type="synonym">Thysanopoda norvegica</name>
    <dbReference type="NCBI Taxonomy" id="48144"/>
    <lineage>
        <taxon>Eukaryota</taxon>
        <taxon>Metazoa</taxon>
        <taxon>Ecdysozoa</taxon>
        <taxon>Arthropoda</taxon>
        <taxon>Crustacea</taxon>
        <taxon>Multicrustacea</taxon>
        <taxon>Malacostraca</taxon>
        <taxon>Eumalacostraca</taxon>
        <taxon>Eucarida</taxon>
        <taxon>Euphausiacea</taxon>
        <taxon>Euphausiidae</taxon>
        <taxon>Meganyctiphanes</taxon>
    </lineage>
</organism>
<dbReference type="GO" id="GO:0005654">
    <property type="term" value="C:nucleoplasm"/>
    <property type="evidence" value="ECO:0007669"/>
    <property type="project" value="UniProtKB-ARBA"/>
</dbReference>
<comment type="subunit">
    <text evidence="13">Interacts with RPA2 subunit of the RPA trimer; this interaction mediates UNG2 recruitment to RPA-coated single-stranded DNA at stalled replication forks. Interacts with PCNA; this interaction mediates UNG2 recruitment to S-phase replication foci. Interacts (via N-terminus) with FAM72A.</text>
</comment>
<sequence>MTDSSTLYPSNLVLGLTPVKRPTCRKKSHDGLRGLKIIIVCKKNHNKDDDFRTASTKRPPNTSRNNVLLTSCIIQNDTFKFYMIHEINVLKAEIRLQSKKTPALHENIGESWYKALKGEFSKPYFLKLSEFVNAERQKATIYPPAEQVYSWTQYCKLEDVKVVILGQDPYHGPKQAHGLCFSVQIGVPAPPSLKNMYKELETDIEGFTIPDHGHLLGWATQGVLLLNACLTVRAANANSHKDKGWEKFTDAIIKAVSENNKDVVFLLWGGYAQKKASHVDKKKHHLLKGPHPSPLSVYRGFYGCKHFSQCNELLKKAGKKTIDWTNLPKTI</sequence>
<protein>
    <recommendedName>
        <fullName evidence="15">Uracil-DNA glycosylase</fullName>
        <ecNumber evidence="15">3.2.2.27</ecNumber>
    </recommendedName>
</protein>
<feature type="non-terminal residue" evidence="17">
    <location>
        <position position="331"/>
    </location>
</feature>
<dbReference type="Pfam" id="PF03167">
    <property type="entry name" value="UDG"/>
    <property type="match status" value="1"/>
</dbReference>
<dbReference type="Gene3D" id="3.40.470.10">
    <property type="entry name" value="Uracil-DNA glycosylase-like domain"/>
    <property type="match status" value="1"/>
</dbReference>
<dbReference type="InterPro" id="IPR005122">
    <property type="entry name" value="Uracil-DNA_glycosylase-like"/>
</dbReference>
<dbReference type="AlphaFoldDB" id="A0AAV2R5F8"/>
<evidence type="ECO:0000256" key="3">
    <source>
        <dbReference type="ARBA" id="ARBA00008184"/>
    </source>
</evidence>
<dbReference type="SMART" id="SM00986">
    <property type="entry name" value="UDG"/>
    <property type="match status" value="1"/>
</dbReference>
<dbReference type="PANTHER" id="PTHR11264:SF0">
    <property type="entry name" value="URACIL-DNA GLYCOSYLASE"/>
    <property type="match status" value="1"/>
</dbReference>
<dbReference type="NCBIfam" id="NF003592">
    <property type="entry name" value="PRK05254.1-5"/>
    <property type="match status" value="1"/>
</dbReference>
<dbReference type="GO" id="GO:0005739">
    <property type="term" value="C:mitochondrion"/>
    <property type="evidence" value="ECO:0007669"/>
    <property type="project" value="UniProtKB-SubCell"/>
</dbReference>
<evidence type="ECO:0000256" key="9">
    <source>
        <dbReference type="ARBA" id="ARBA00023204"/>
    </source>
</evidence>
<evidence type="ECO:0000256" key="6">
    <source>
        <dbReference type="ARBA" id="ARBA00022801"/>
    </source>
</evidence>
<dbReference type="PANTHER" id="PTHR11264">
    <property type="entry name" value="URACIL-DNA GLYCOSYLASE"/>
    <property type="match status" value="1"/>
</dbReference>
<keyword evidence="7" id="KW-0007">Acetylation</keyword>
<evidence type="ECO:0000256" key="10">
    <source>
        <dbReference type="ARBA" id="ARBA00023242"/>
    </source>
</evidence>
<keyword evidence="18" id="KW-1185">Reference proteome</keyword>
<gene>
    <name evidence="17" type="ORF">MNOR_LOCUS19893</name>
</gene>
<feature type="domain" description="Uracil-DNA glycosylase-like" evidence="16">
    <location>
        <begin position="153"/>
        <end position="314"/>
    </location>
</feature>
<dbReference type="InterPro" id="IPR002043">
    <property type="entry name" value="UDG_fam1"/>
</dbReference>
<evidence type="ECO:0000256" key="12">
    <source>
        <dbReference type="ARBA" id="ARBA00052828"/>
    </source>
</evidence>